<dbReference type="InterPro" id="IPR008279">
    <property type="entry name" value="PEP-util_enz_mobile_dom"/>
</dbReference>
<dbReference type="SUPFAM" id="SSF52935">
    <property type="entry name" value="PK C-terminal domain-like"/>
    <property type="match status" value="1"/>
</dbReference>
<evidence type="ECO:0000313" key="22">
    <source>
        <dbReference type="EMBL" id="MBU3805809.1"/>
    </source>
</evidence>
<dbReference type="Gene3D" id="2.40.33.10">
    <property type="entry name" value="PK beta-barrel domain-like"/>
    <property type="match status" value="1"/>
</dbReference>
<keyword evidence="15 18" id="KW-0324">Glycolysis</keyword>
<dbReference type="InterPro" id="IPR015793">
    <property type="entry name" value="Pyrv_Knase_brl"/>
</dbReference>
<dbReference type="EC" id="2.7.1.40" evidence="6 17"/>
<keyword evidence="10" id="KW-0547">Nucleotide-binding</keyword>
<evidence type="ECO:0000256" key="9">
    <source>
        <dbReference type="ARBA" id="ARBA00022723"/>
    </source>
</evidence>
<evidence type="ECO:0000256" key="10">
    <source>
        <dbReference type="ARBA" id="ARBA00022741"/>
    </source>
</evidence>
<comment type="pathway">
    <text evidence="3 18">Carbohydrate degradation; glycolysis; pyruvate from D-glyceraldehyde 3-phosphate: step 5/5.</text>
</comment>
<evidence type="ECO:0000256" key="12">
    <source>
        <dbReference type="ARBA" id="ARBA00022840"/>
    </source>
</evidence>
<keyword evidence="14" id="KW-0630">Potassium</keyword>
<dbReference type="InterPro" id="IPR036918">
    <property type="entry name" value="Pyrv_Knase_C_sf"/>
</dbReference>
<dbReference type="PANTHER" id="PTHR11817">
    <property type="entry name" value="PYRUVATE KINASE"/>
    <property type="match status" value="1"/>
</dbReference>
<comment type="similarity">
    <text evidence="5 18">Belongs to the pyruvate kinase family.</text>
</comment>
<evidence type="ECO:0000256" key="6">
    <source>
        <dbReference type="ARBA" id="ARBA00012142"/>
    </source>
</evidence>
<comment type="similarity">
    <text evidence="4">In the C-terminal section; belongs to the PEP-utilizing enzyme family.</text>
</comment>
<dbReference type="FunFam" id="2.40.33.10:FF:000001">
    <property type="entry name" value="Pyruvate kinase"/>
    <property type="match status" value="1"/>
</dbReference>
<keyword evidence="11 18" id="KW-0418">Kinase</keyword>
<dbReference type="PROSITE" id="PS00110">
    <property type="entry name" value="PYRUVATE_KINASE"/>
    <property type="match status" value="1"/>
</dbReference>
<evidence type="ECO:0000256" key="14">
    <source>
        <dbReference type="ARBA" id="ARBA00022958"/>
    </source>
</evidence>
<dbReference type="Gene3D" id="3.40.1380.20">
    <property type="entry name" value="Pyruvate kinase, C-terminal domain"/>
    <property type="match status" value="1"/>
</dbReference>
<evidence type="ECO:0000313" key="23">
    <source>
        <dbReference type="Proteomes" id="UP000713596"/>
    </source>
</evidence>
<evidence type="ECO:0000256" key="17">
    <source>
        <dbReference type="NCBIfam" id="TIGR01064"/>
    </source>
</evidence>
<evidence type="ECO:0000256" key="1">
    <source>
        <dbReference type="ARBA" id="ARBA00001946"/>
    </source>
</evidence>
<dbReference type="PRINTS" id="PR01050">
    <property type="entry name" value="PYRUVTKNASE"/>
</dbReference>
<reference evidence="22" key="2">
    <citation type="submission" date="2021-04" db="EMBL/GenBank/DDBJ databases">
        <authorList>
            <person name="Gilroy R."/>
        </authorList>
    </citation>
    <scope>NUCLEOTIDE SEQUENCE</scope>
    <source>
        <strain evidence="22">B5_2728</strain>
    </source>
</reference>
<dbReference type="Proteomes" id="UP000713596">
    <property type="component" value="Unassembled WGS sequence"/>
</dbReference>
<evidence type="ECO:0000259" key="19">
    <source>
        <dbReference type="Pfam" id="PF00224"/>
    </source>
</evidence>
<dbReference type="NCBIfam" id="NF004491">
    <property type="entry name" value="PRK05826.1"/>
    <property type="match status" value="1"/>
</dbReference>
<comment type="caution">
    <text evidence="22">The sequence shown here is derived from an EMBL/GenBank/DDBJ whole genome shotgun (WGS) entry which is preliminary data.</text>
</comment>
<keyword evidence="12" id="KW-0067">ATP-binding</keyword>
<dbReference type="InterPro" id="IPR040442">
    <property type="entry name" value="Pyrv_kinase-like_dom_sf"/>
</dbReference>
<dbReference type="InterPro" id="IPR015795">
    <property type="entry name" value="Pyrv_Knase_C"/>
</dbReference>
<dbReference type="NCBIfam" id="NF004978">
    <property type="entry name" value="PRK06354.1"/>
    <property type="match status" value="1"/>
</dbReference>
<dbReference type="Pfam" id="PF00224">
    <property type="entry name" value="PK"/>
    <property type="match status" value="1"/>
</dbReference>
<dbReference type="Pfam" id="PF00391">
    <property type="entry name" value="PEP-utilizers"/>
    <property type="match status" value="1"/>
</dbReference>
<evidence type="ECO:0000256" key="8">
    <source>
        <dbReference type="ARBA" id="ARBA00022679"/>
    </source>
</evidence>
<keyword evidence="8 18" id="KW-0808">Transferase</keyword>
<dbReference type="NCBIfam" id="TIGR01064">
    <property type="entry name" value="pyruv_kin"/>
    <property type="match status" value="1"/>
</dbReference>
<evidence type="ECO:0000256" key="5">
    <source>
        <dbReference type="ARBA" id="ARBA00008663"/>
    </source>
</evidence>
<evidence type="ECO:0000256" key="15">
    <source>
        <dbReference type="ARBA" id="ARBA00023152"/>
    </source>
</evidence>
<dbReference type="AlphaFoldDB" id="A0A948WQP7"/>
<evidence type="ECO:0000256" key="13">
    <source>
        <dbReference type="ARBA" id="ARBA00022842"/>
    </source>
</evidence>
<evidence type="ECO:0000259" key="20">
    <source>
        <dbReference type="Pfam" id="PF00391"/>
    </source>
</evidence>
<protein>
    <recommendedName>
        <fullName evidence="7 17">Pyruvate kinase</fullName>
        <ecNumber evidence="6 17">2.7.1.40</ecNumber>
    </recommendedName>
</protein>
<feature type="domain" description="Pyruvate kinase C-terminal" evidence="21">
    <location>
        <begin position="356"/>
        <end position="468"/>
    </location>
</feature>
<evidence type="ECO:0000256" key="7">
    <source>
        <dbReference type="ARBA" id="ARBA00018587"/>
    </source>
</evidence>
<keyword evidence="9" id="KW-0479">Metal-binding</keyword>
<evidence type="ECO:0000256" key="18">
    <source>
        <dbReference type="RuleBase" id="RU000504"/>
    </source>
</evidence>
<proteinExistence type="inferred from homology"/>
<dbReference type="SUPFAM" id="SSF50800">
    <property type="entry name" value="PK beta-barrel domain-like"/>
    <property type="match status" value="1"/>
</dbReference>
<gene>
    <name evidence="22" type="primary">pyk</name>
    <name evidence="22" type="ORF">H9882_02815</name>
</gene>
<evidence type="ECO:0000256" key="11">
    <source>
        <dbReference type="ARBA" id="ARBA00022777"/>
    </source>
</evidence>
<dbReference type="EMBL" id="JAHLFP010000019">
    <property type="protein sequence ID" value="MBU3805809.1"/>
    <property type="molecule type" value="Genomic_DNA"/>
</dbReference>
<dbReference type="Gene3D" id="3.50.30.10">
    <property type="entry name" value="Phosphohistidine domain"/>
    <property type="match status" value="1"/>
</dbReference>
<dbReference type="InterPro" id="IPR015813">
    <property type="entry name" value="Pyrv/PenolPyrv_kinase-like_dom"/>
</dbReference>
<feature type="domain" description="Pyruvate kinase barrel" evidence="19">
    <location>
        <begin position="1"/>
        <end position="322"/>
    </location>
</feature>
<dbReference type="GO" id="GO:0005524">
    <property type="term" value="F:ATP binding"/>
    <property type="evidence" value="ECO:0007669"/>
    <property type="project" value="UniProtKB-KW"/>
</dbReference>
<dbReference type="SUPFAM" id="SSF51621">
    <property type="entry name" value="Phosphoenolpyruvate/pyruvate domain"/>
    <property type="match status" value="1"/>
</dbReference>
<dbReference type="InterPro" id="IPR018209">
    <property type="entry name" value="Pyrv_Knase_AS"/>
</dbReference>
<dbReference type="FunFam" id="3.20.20.60:FF:000025">
    <property type="entry name" value="Pyruvate kinase"/>
    <property type="match status" value="1"/>
</dbReference>
<dbReference type="GO" id="GO:0004743">
    <property type="term" value="F:pyruvate kinase activity"/>
    <property type="evidence" value="ECO:0007669"/>
    <property type="project" value="UniProtKB-UniRule"/>
</dbReference>
<dbReference type="InterPro" id="IPR011037">
    <property type="entry name" value="Pyrv_Knase-like_insert_dom_sf"/>
</dbReference>
<evidence type="ECO:0000256" key="3">
    <source>
        <dbReference type="ARBA" id="ARBA00004997"/>
    </source>
</evidence>
<dbReference type="SUPFAM" id="SSF52009">
    <property type="entry name" value="Phosphohistidine domain"/>
    <property type="match status" value="1"/>
</dbReference>
<sequence>MRKTKIICTLGPSTDREGVMRELILAGMNIARFNFSHGSYEEHKGRLDNLKKLRAELNMPVAALLDTKGPEIRLRQFKDGKTRLEAGQTFTLTTREVEGTNEICSISYKDLPGDVSVGSTILLADGLISLTVTALTDTDITCVVNNSGPISNNKGVNVPGVSLSMPYLSQKDKDDILFGIQNGYDFIAASFTRNAQDIQDIRRLLDEHNSPIRIIAKIENQEGIDNIQEILAAADGVMVARGDMGVEIDFTEIPMIQKDIICQSFSSGKPVVTATQMLESMIENPRPTRAEITDVANAIYDGTSAIMLSGETAAGKYPVEAVRTMAAIAVRTESDASYIEHMRKPPVDARMNITGATAAAACSTASNINASAIVTVTKSGETARLLSKVRPQTPIIACVIDEQVQRHLALSWGVTPILMPYAHNTDELVELSTKAAMEKGLLETGDLVVVTAGVPVGVSGTTNMMKVHMVGEYLSSGVGIGEEVVKGALCVCRNADEVASKFKKGDILVVPYTTNEMMDAMREASAIIVEQNGLNSHAAVTGLALNLPVMVGVINATHLLKDGTTVSIDCKRGTIHNVSC</sequence>
<dbReference type="Gene3D" id="3.20.20.60">
    <property type="entry name" value="Phosphoenolpyruvate-binding domains"/>
    <property type="match status" value="1"/>
</dbReference>
<keyword evidence="13 18" id="KW-0460">Magnesium</keyword>
<evidence type="ECO:0000256" key="16">
    <source>
        <dbReference type="ARBA" id="ARBA00023317"/>
    </source>
</evidence>
<keyword evidence="16 22" id="KW-0670">Pyruvate</keyword>
<dbReference type="GO" id="GO:0016301">
    <property type="term" value="F:kinase activity"/>
    <property type="evidence" value="ECO:0007669"/>
    <property type="project" value="UniProtKB-KW"/>
</dbReference>
<evidence type="ECO:0000256" key="4">
    <source>
        <dbReference type="ARBA" id="ARBA00006237"/>
    </source>
</evidence>
<comment type="catalytic activity">
    <reaction evidence="18">
        <text>pyruvate + ATP = phosphoenolpyruvate + ADP + H(+)</text>
        <dbReference type="Rhea" id="RHEA:18157"/>
        <dbReference type="ChEBI" id="CHEBI:15361"/>
        <dbReference type="ChEBI" id="CHEBI:15378"/>
        <dbReference type="ChEBI" id="CHEBI:30616"/>
        <dbReference type="ChEBI" id="CHEBI:58702"/>
        <dbReference type="ChEBI" id="CHEBI:456216"/>
        <dbReference type="EC" id="2.7.1.40"/>
    </reaction>
</comment>
<comment type="cofactor">
    <cofactor evidence="2">
        <name>K(+)</name>
        <dbReference type="ChEBI" id="CHEBI:29103"/>
    </cofactor>
</comment>
<name>A0A948WQP7_9FIRM</name>
<dbReference type="GO" id="GO:0000287">
    <property type="term" value="F:magnesium ion binding"/>
    <property type="evidence" value="ECO:0007669"/>
    <property type="project" value="UniProtKB-UniRule"/>
</dbReference>
<dbReference type="InterPro" id="IPR036637">
    <property type="entry name" value="Phosphohistidine_dom_sf"/>
</dbReference>
<accession>A0A948WQP7</accession>
<dbReference type="GO" id="GO:0030955">
    <property type="term" value="F:potassium ion binding"/>
    <property type="evidence" value="ECO:0007669"/>
    <property type="project" value="UniProtKB-UniRule"/>
</dbReference>
<comment type="cofactor">
    <cofactor evidence="1">
        <name>Mg(2+)</name>
        <dbReference type="ChEBI" id="CHEBI:18420"/>
    </cofactor>
</comment>
<feature type="domain" description="PEP-utilising enzyme mobile" evidence="20">
    <location>
        <begin position="502"/>
        <end position="573"/>
    </location>
</feature>
<dbReference type="InterPro" id="IPR001697">
    <property type="entry name" value="Pyr_Knase"/>
</dbReference>
<organism evidence="22 23">
    <name type="scientific">Candidatus Allofournierella pullistercoris</name>
    <dbReference type="NCBI Taxonomy" id="2838597"/>
    <lineage>
        <taxon>Bacteria</taxon>
        <taxon>Bacillati</taxon>
        <taxon>Bacillota</taxon>
        <taxon>Clostridia</taxon>
        <taxon>Eubacteriales</taxon>
        <taxon>Oscillospiraceae</taxon>
        <taxon>Allofournierella</taxon>
    </lineage>
</organism>
<evidence type="ECO:0000256" key="2">
    <source>
        <dbReference type="ARBA" id="ARBA00001958"/>
    </source>
</evidence>
<reference evidence="22" key="1">
    <citation type="journal article" date="2021" name="PeerJ">
        <title>Extensive microbial diversity within the chicken gut microbiome revealed by metagenomics and culture.</title>
        <authorList>
            <person name="Gilroy R."/>
            <person name="Ravi A."/>
            <person name="Getino M."/>
            <person name="Pursley I."/>
            <person name="Horton D.L."/>
            <person name="Alikhan N.F."/>
            <person name="Baker D."/>
            <person name="Gharbi K."/>
            <person name="Hall N."/>
            <person name="Watson M."/>
            <person name="Adriaenssens E.M."/>
            <person name="Foster-Nyarko E."/>
            <person name="Jarju S."/>
            <person name="Secka A."/>
            <person name="Antonio M."/>
            <person name="Oren A."/>
            <person name="Chaudhuri R.R."/>
            <person name="La Ragione R."/>
            <person name="Hildebrand F."/>
            <person name="Pallen M.J."/>
        </authorList>
    </citation>
    <scope>NUCLEOTIDE SEQUENCE</scope>
    <source>
        <strain evidence="22">B5_2728</strain>
    </source>
</reference>
<evidence type="ECO:0000259" key="21">
    <source>
        <dbReference type="Pfam" id="PF02887"/>
    </source>
</evidence>
<dbReference type="InterPro" id="IPR015806">
    <property type="entry name" value="Pyrv_Knase_insert_dom_sf"/>
</dbReference>
<dbReference type="Pfam" id="PF02887">
    <property type="entry name" value="PK_C"/>
    <property type="match status" value="1"/>
</dbReference>